<dbReference type="Gene3D" id="1.20.5.420">
    <property type="entry name" value="Immunoglobulin FC, subunit C"/>
    <property type="match status" value="1"/>
</dbReference>
<evidence type="ECO:0000256" key="1">
    <source>
        <dbReference type="ARBA" id="ARBA00022737"/>
    </source>
</evidence>
<feature type="region of interest" description="Disordered" evidence="3">
    <location>
        <begin position="447"/>
        <end position="532"/>
    </location>
</feature>
<evidence type="ECO:0000313" key="4">
    <source>
        <dbReference type="EMBL" id="GJN25939.1"/>
    </source>
</evidence>
<keyword evidence="1" id="KW-0677">Repeat</keyword>
<evidence type="ECO:0000256" key="2">
    <source>
        <dbReference type="ARBA" id="ARBA00022803"/>
    </source>
</evidence>
<dbReference type="InterPro" id="IPR047150">
    <property type="entry name" value="SGT"/>
</dbReference>
<dbReference type="FunFam" id="1.25.40.10:FF:000330">
    <property type="entry name" value="Tetratricopeptide repeat (TPR)-like superfamily protein"/>
    <property type="match status" value="1"/>
</dbReference>
<dbReference type="Proteomes" id="UP001054889">
    <property type="component" value="Unassembled WGS sequence"/>
</dbReference>
<dbReference type="PANTHER" id="PTHR45831:SF2">
    <property type="entry name" value="LD24721P"/>
    <property type="match status" value="1"/>
</dbReference>
<dbReference type="GO" id="GO:0016020">
    <property type="term" value="C:membrane"/>
    <property type="evidence" value="ECO:0007669"/>
    <property type="project" value="TreeGrafter"/>
</dbReference>
<dbReference type="InterPro" id="IPR011990">
    <property type="entry name" value="TPR-like_helical_dom_sf"/>
</dbReference>
<dbReference type="SMART" id="SM00028">
    <property type="entry name" value="TPR"/>
    <property type="match status" value="3"/>
</dbReference>
<name>A0AAV5ETV2_ELECO</name>
<dbReference type="GO" id="GO:0072380">
    <property type="term" value="C:TRC complex"/>
    <property type="evidence" value="ECO:0007669"/>
    <property type="project" value="TreeGrafter"/>
</dbReference>
<dbReference type="SUPFAM" id="SSF48452">
    <property type="entry name" value="TPR-like"/>
    <property type="match status" value="1"/>
</dbReference>
<gene>
    <name evidence="4" type="primary">gb13827</name>
    <name evidence="4" type="ORF">PR202_gb13827</name>
</gene>
<organism evidence="4 5">
    <name type="scientific">Eleusine coracana subsp. coracana</name>
    <dbReference type="NCBI Taxonomy" id="191504"/>
    <lineage>
        <taxon>Eukaryota</taxon>
        <taxon>Viridiplantae</taxon>
        <taxon>Streptophyta</taxon>
        <taxon>Embryophyta</taxon>
        <taxon>Tracheophyta</taxon>
        <taxon>Spermatophyta</taxon>
        <taxon>Magnoliopsida</taxon>
        <taxon>Liliopsida</taxon>
        <taxon>Poales</taxon>
        <taxon>Poaceae</taxon>
        <taxon>PACMAD clade</taxon>
        <taxon>Chloridoideae</taxon>
        <taxon>Cynodonteae</taxon>
        <taxon>Eleusininae</taxon>
        <taxon>Eleusine</taxon>
    </lineage>
</organism>
<comment type="caution">
    <text evidence="4">The sequence shown here is derived from an EMBL/GenBank/DDBJ whole genome shotgun (WGS) entry which is preliminary data.</text>
</comment>
<feature type="compositionally biased region" description="Polar residues" evidence="3">
    <location>
        <begin position="248"/>
        <end position="263"/>
    </location>
</feature>
<reference evidence="4" key="1">
    <citation type="journal article" date="2018" name="DNA Res.">
        <title>Multiple hybrid de novo genome assembly of finger millet, an orphan allotetraploid crop.</title>
        <authorList>
            <person name="Hatakeyama M."/>
            <person name="Aluri S."/>
            <person name="Balachadran M.T."/>
            <person name="Sivarajan S.R."/>
            <person name="Patrignani A."/>
            <person name="Gruter S."/>
            <person name="Poveda L."/>
            <person name="Shimizu-Inatsugi R."/>
            <person name="Baeten J."/>
            <person name="Francoijs K.J."/>
            <person name="Nataraja K.N."/>
            <person name="Reddy Y.A.N."/>
            <person name="Phadnis S."/>
            <person name="Ravikumar R.L."/>
            <person name="Schlapbach R."/>
            <person name="Sreeman S.M."/>
            <person name="Shimizu K.K."/>
        </authorList>
    </citation>
    <scope>NUCLEOTIDE SEQUENCE</scope>
</reference>
<feature type="region of interest" description="Disordered" evidence="3">
    <location>
        <begin position="79"/>
        <end position="112"/>
    </location>
</feature>
<dbReference type="InterPro" id="IPR019734">
    <property type="entry name" value="TPR_rpt"/>
</dbReference>
<feature type="region of interest" description="Disordered" evidence="3">
    <location>
        <begin position="404"/>
        <end position="430"/>
    </location>
</feature>
<sequence length="532" mass="57582">MGNMTRSDSPISRRIVLSFLDFLNSVELAPGADPEALEVARDCLESIFSINSSATSEGIQPGLLLELFNSLEANEREEPSACFLSQPVSKKPYPSASTSNAEEDSNKCTTSNVMQKSGRKKASLVDLAETFKTAGNEFMRSSQHLIAVELYTCAIALSRKNAIYYCNRAAAYTLLNMNNEAIGDCLKSIEIDPTYSKAYSRLGSAYFALGNYHDALYKGYLKASELDPSNENVQQNIEVTKKKLSERQVPTQEQNTHAHQGQQGRPGFAGQTNGIPFYAVPPELFDSFMNRGEQPPGYPASINLNDIFGHANINVNGQGSGQPGSSSNPTASASFPTGAAVPPPFAFMGSVNEQNTAHQASNGHEGEHHETGMHQDDGVHNVVGPDQAAEALRAVMQMIAPQMNSHEVPPRGPAKAPTSCSRGPAALPHTTLVAQGVIPDHLLRAREDPNHAPRRPPLLLPSALPGRKQTSDEEDREKDGEREAGDWRRGLGRGAKGDDSSRRSGWDRRSQSFDDRGASTTWTGGVPTHSRL</sequence>
<reference evidence="4" key="2">
    <citation type="submission" date="2021-12" db="EMBL/GenBank/DDBJ databases">
        <title>Resequencing data analysis of finger millet.</title>
        <authorList>
            <person name="Hatakeyama M."/>
            <person name="Aluri S."/>
            <person name="Balachadran M.T."/>
            <person name="Sivarajan S.R."/>
            <person name="Poveda L."/>
            <person name="Shimizu-Inatsugi R."/>
            <person name="Schlapbach R."/>
            <person name="Sreeman S.M."/>
            <person name="Shimizu K.K."/>
        </authorList>
    </citation>
    <scope>NUCLEOTIDE SEQUENCE</scope>
</reference>
<accession>A0AAV5ETV2</accession>
<proteinExistence type="predicted"/>
<feature type="compositionally biased region" description="Basic and acidic residues" evidence="3">
    <location>
        <begin position="477"/>
        <end position="517"/>
    </location>
</feature>
<dbReference type="PANTHER" id="PTHR45831">
    <property type="entry name" value="LD24721P"/>
    <property type="match status" value="1"/>
</dbReference>
<dbReference type="GO" id="GO:0006620">
    <property type="term" value="P:post-translational protein targeting to endoplasmic reticulum membrane"/>
    <property type="evidence" value="ECO:0007669"/>
    <property type="project" value="TreeGrafter"/>
</dbReference>
<dbReference type="Gene3D" id="1.25.40.10">
    <property type="entry name" value="Tetratricopeptide repeat domain"/>
    <property type="match status" value="1"/>
</dbReference>
<evidence type="ECO:0000256" key="3">
    <source>
        <dbReference type="SAM" id="MobiDB-lite"/>
    </source>
</evidence>
<evidence type="ECO:0000313" key="5">
    <source>
        <dbReference type="Proteomes" id="UP001054889"/>
    </source>
</evidence>
<keyword evidence="2" id="KW-0802">TPR repeat</keyword>
<dbReference type="Pfam" id="PF13431">
    <property type="entry name" value="TPR_17"/>
    <property type="match status" value="1"/>
</dbReference>
<protein>
    <submittedName>
        <fullName evidence="4">Uncharacterized protein</fullName>
    </submittedName>
</protein>
<feature type="region of interest" description="Disordered" evidence="3">
    <location>
        <begin position="313"/>
        <end position="339"/>
    </location>
</feature>
<keyword evidence="5" id="KW-1185">Reference proteome</keyword>
<dbReference type="EMBL" id="BQKI01000079">
    <property type="protein sequence ID" value="GJN25939.1"/>
    <property type="molecule type" value="Genomic_DNA"/>
</dbReference>
<dbReference type="GO" id="GO:0060090">
    <property type="term" value="F:molecular adaptor activity"/>
    <property type="evidence" value="ECO:0007669"/>
    <property type="project" value="TreeGrafter"/>
</dbReference>
<feature type="region of interest" description="Disordered" evidence="3">
    <location>
        <begin position="356"/>
        <end position="382"/>
    </location>
</feature>
<feature type="compositionally biased region" description="Basic and acidic residues" evidence="3">
    <location>
        <begin position="364"/>
        <end position="379"/>
    </location>
</feature>
<dbReference type="AlphaFoldDB" id="A0AAV5ETV2"/>
<feature type="region of interest" description="Disordered" evidence="3">
    <location>
        <begin position="245"/>
        <end position="273"/>
    </location>
</feature>